<gene>
    <name evidence="2" type="ORF">LTRI10_LOCUS9894</name>
</gene>
<feature type="domain" description="Xylanase inhibitor C-terminal" evidence="1">
    <location>
        <begin position="24"/>
        <end position="78"/>
    </location>
</feature>
<dbReference type="GO" id="GO:0004190">
    <property type="term" value="F:aspartic-type endopeptidase activity"/>
    <property type="evidence" value="ECO:0007669"/>
    <property type="project" value="InterPro"/>
</dbReference>
<dbReference type="Pfam" id="PF14541">
    <property type="entry name" value="TAXi_C"/>
    <property type="match status" value="1"/>
</dbReference>
<dbReference type="GO" id="GO:0006508">
    <property type="term" value="P:proteolysis"/>
    <property type="evidence" value="ECO:0007669"/>
    <property type="project" value="InterPro"/>
</dbReference>
<keyword evidence="3" id="KW-1185">Reference proteome</keyword>
<dbReference type="Proteomes" id="UP001497516">
    <property type="component" value="Chromosome 10"/>
</dbReference>
<organism evidence="2 3">
    <name type="scientific">Linum trigynum</name>
    <dbReference type="NCBI Taxonomy" id="586398"/>
    <lineage>
        <taxon>Eukaryota</taxon>
        <taxon>Viridiplantae</taxon>
        <taxon>Streptophyta</taxon>
        <taxon>Embryophyta</taxon>
        <taxon>Tracheophyta</taxon>
        <taxon>Spermatophyta</taxon>
        <taxon>Magnoliopsida</taxon>
        <taxon>eudicotyledons</taxon>
        <taxon>Gunneridae</taxon>
        <taxon>Pentapetalae</taxon>
        <taxon>rosids</taxon>
        <taxon>fabids</taxon>
        <taxon>Malpighiales</taxon>
        <taxon>Linaceae</taxon>
        <taxon>Linum</taxon>
    </lineage>
</organism>
<evidence type="ECO:0000259" key="1">
    <source>
        <dbReference type="Pfam" id="PF14541"/>
    </source>
</evidence>
<evidence type="ECO:0000313" key="2">
    <source>
        <dbReference type="EMBL" id="CAL1363378.1"/>
    </source>
</evidence>
<dbReference type="SUPFAM" id="SSF50630">
    <property type="entry name" value="Acid proteases"/>
    <property type="match status" value="1"/>
</dbReference>
<accession>A0AAV2D1D6</accession>
<protein>
    <recommendedName>
        <fullName evidence="1">Xylanase inhibitor C-terminal domain-containing protein</fullName>
    </recommendedName>
</protein>
<proteinExistence type="predicted"/>
<dbReference type="InterPro" id="IPR021109">
    <property type="entry name" value="Peptidase_aspartic_dom_sf"/>
</dbReference>
<sequence length="87" mass="9448">MFVLGEVSAPGMVYTPLVPWQPLYSVHLESIVANGKLLPVDPRAFTPSTGRATLLDTGTTFAYLVSKAYDMFVSVVSNNPFPSLRTV</sequence>
<dbReference type="InterPro" id="IPR032799">
    <property type="entry name" value="TAXi_C"/>
</dbReference>
<dbReference type="PANTHER" id="PTHR13683:SF875">
    <property type="entry name" value="EUKARYOTIC ASPARTYL PROTEASE FAMILY PROTEIN"/>
    <property type="match status" value="1"/>
</dbReference>
<dbReference type="EMBL" id="OZ034814">
    <property type="protein sequence ID" value="CAL1363378.1"/>
    <property type="molecule type" value="Genomic_DNA"/>
</dbReference>
<reference evidence="2 3" key="1">
    <citation type="submission" date="2024-04" db="EMBL/GenBank/DDBJ databases">
        <authorList>
            <person name="Fracassetti M."/>
        </authorList>
    </citation>
    <scope>NUCLEOTIDE SEQUENCE [LARGE SCALE GENOMIC DNA]</scope>
</reference>
<name>A0AAV2D1D6_9ROSI</name>
<dbReference type="InterPro" id="IPR001461">
    <property type="entry name" value="Aspartic_peptidase_A1"/>
</dbReference>
<dbReference type="AlphaFoldDB" id="A0AAV2D1D6"/>
<dbReference type="PANTHER" id="PTHR13683">
    <property type="entry name" value="ASPARTYL PROTEASES"/>
    <property type="match status" value="1"/>
</dbReference>
<evidence type="ECO:0000313" key="3">
    <source>
        <dbReference type="Proteomes" id="UP001497516"/>
    </source>
</evidence>
<dbReference type="Gene3D" id="2.40.70.10">
    <property type="entry name" value="Acid Proteases"/>
    <property type="match status" value="1"/>
</dbReference>